<comment type="caution">
    <text evidence="5">The sequence shown here is derived from an EMBL/GenBank/DDBJ whole genome shotgun (WGS) entry which is preliminary data.</text>
</comment>
<name>A0A6A9K895_PSEAI</name>
<keyword evidence="3" id="KW-0472">Membrane</keyword>
<evidence type="ECO:0000256" key="2">
    <source>
        <dbReference type="SAM" id="MobiDB-lite"/>
    </source>
</evidence>
<evidence type="ECO:0000256" key="3">
    <source>
        <dbReference type="SAM" id="Phobius"/>
    </source>
</evidence>
<proteinExistence type="predicted"/>
<dbReference type="RefSeq" id="WP_155682035.1">
    <property type="nucleotide sequence ID" value="NZ_WOAJ01000018.1"/>
</dbReference>
<sequence length="1165" mass="129742">MSSGNAEQLRRARRNQAFDNTPASATGQCPLKGPEVAIFPVRYALDESPPKGSGQGPNPLPADWSAEHLPTLRTRSYTLRQLRDGWLYVWDEQDRTFHEYSLQGQQFTRHKWSEAQIGQDRRHNPDTTRPYLLYPRRSRLRIAYSPVQWTWRLCELMRQPRTAQRQWMREIDLPGYCRELRLPHGGPLRELGGSVADILAGGGEAPSFLTTLLPTRAPESADGEAPAAFKPGFDEALVRGSVPSQDSALFVALDDPLALIDDLAMNHLGRQAEQNAFEEEQRQQLQTALAVMRLCGCDVEALIPTDIATDPERRKAYVEDVYALLQRYDEAGRGNDLDDTGGFARFGGLLYTDKADKEFIGKWGQLPGGAERWREASLDWEEKRRWREDVRFDECRRFLRDSLERLERLQAHALAAENDLTAWLDSLAPAPEPLFHDPCNEEQSERLFSLAVTLHQGLANSESGGQWLCRQFGERRSLLGLALFNFNPELAGTIDLAAQNFAATGSLDGVGRQGDGSGQALGGIGEATSATTRTAESREALYLLFKDSALYKALSETARQSLETLRAYVSGKGGELWNHLSFVLLPALSKKFAPTLRIQSFTVQQVLVSTEISSSTRLVFNPAFDSEFAAWQRQVQILLKQVEGQRRTLLLSGARHDRRAARQALQLLEERLRELQLQRPLKITAAVSHVSERMTLSVQQVQHHLATLGQNELLAQLQLKARQAAAHAARAKAWVDQNLGGALPVLIAGLNIWNTLDSLDKARRDGIFSADELRTVSANAAYTGNALMALWVMPGWQRVKGLNGIISNKTFELTRAGASAWKGAKNLTFSKIAGGLILRTATWAALGAVAAGVEAWQVNKDINNATSDDEAFMLYWKRNALLGLAIVGGLQLVGSVLGIWFSFAWVMAPWAAITIAILGIIYLTATLFANRYKREGLRLWLHRCTWGHNPQPEWSSGESGHAEQLRSLAEILLRPSLLARGVSRMVNLGANAHGPYRTEWQGFWVELILPASLAGQNVTLQPAMVVSDWGRDDILRQMEGRFYDQWRDGHWVAPGQAGQLPGAKPGDQIPGDHAYSRDDSVRIWRVWISYSHQPTLELEVSYPQNVVQRPDGRGYLFRLAIKSNAEEAERKNTPFSQEPSADMVLSKIASHKIALPIVGIIEGKS</sequence>
<reference evidence="5" key="1">
    <citation type="submission" date="2019-11" db="EMBL/GenBank/DDBJ databases">
        <title>Genomes of ocular Pseudomonas aeruginosa isolates.</title>
        <authorList>
            <person name="Khan M."/>
            <person name="Rice S.A."/>
            <person name="Willcox M.D.P."/>
            <person name="Stapleton F."/>
        </authorList>
    </citation>
    <scope>NUCLEOTIDE SEQUENCE</scope>
    <source>
        <strain evidence="5">PA206</strain>
    </source>
</reference>
<dbReference type="InterPro" id="IPR046864">
    <property type="entry name" value="VasX_N"/>
</dbReference>
<gene>
    <name evidence="5" type="ORF">GNQ20_28735</name>
</gene>
<feature type="compositionally biased region" description="Polar residues" evidence="2">
    <location>
        <begin position="17"/>
        <end position="27"/>
    </location>
</feature>
<dbReference type="AlphaFoldDB" id="A0A6A9K895"/>
<evidence type="ECO:0000313" key="5">
    <source>
        <dbReference type="EMBL" id="MUI61807.1"/>
    </source>
</evidence>
<feature type="region of interest" description="Disordered" evidence="2">
    <location>
        <begin position="1"/>
        <end position="31"/>
    </location>
</feature>
<feature type="transmembrane region" description="Helical" evidence="3">
    <location>
        <begin position="880"/>
        <end position="901"/>
    </location>
</feature>
<dbReference type="EMBL" id="WOAJ01000018">
    <property type="protein sequence ID" value="MUI61807.1"/>
    <property type="molecule type" value="Genomic_DNA"/>
</dbReference>
<organism evidence="5">
    <name type="scientific">Pseudomonas aeruginosa</name>
    <dbReference type="NCBI Taxonomy" id="287"/>
    <lineage>
        <taxon>Bacteria</taxon>
        <taxon>Pseudomonadati</taxon>
        <taxon>Pseudomonadota</taxon>
        <taxon>Gammaproteobacteria</taxon>
        <taxon>Pseudomonadales</taxon>
        <taxon>Pseudomonadaceae</taxon>
        <taxon>Pseudomonas</taxon>
    </lineage>
</organism>
<protein>
    <recommendedName>
        <fullName evidence="4">Toxin VasX N-terminal region domain-containing protein</fullName>
    </recommendedName>
</protein>
<accession>A0A6A9K895</accession>
<keyword evidence="3" id="KW-0812">Transmembrane</keyword>
<evidence type="ECO:0000259" key="4">
    <source>
        <dbReference type="Pfam" id="PF20249"/>
    </source>
</evidence>
<feature type="region of interest" description="Disordered" evidence="2">
    <location>
        <begin position="45"/>
        <end position="65"/>
    </location>
</feature>
<feature type="coiled-coil region" evidence="1">
    <location>
        <begin position="651"/>
        <end position="678"/>
    </location>
</feature>
<feature type="transmembrane region" description="Helical" evidence="3">
    <location>
        <begin position="907"/>
        <end position="929"/>
    </location>
</feature>
<dbReference type="InterPro" id="IPR048126">
    <property type="entry name" value="Toxin_VasX"/>
</dbReference>
<keyword evidence="3" id="KW-1133">Transmembrane helix</keyword>
<dbReference type="CDD" id="cd20708">
    <property type="entry name" value="MIX_IV"/>
    <property type="match status" value="1"/>
</dbReference>
<dbReference type="Pfam" id="PF20249">
    <property type="entry name" value="VasX_N"/>
    <property type="match status" value="1"/>
</dbReference>
<keyword evidence="1" id="KW-0175">Coiled coil</keyword>
<feature type="domain" description="Toxin VasX N-terminal region" evidence="4">
    <location>
        <begin position="29"/>
        <end position="175"/>
    </location>
</feature>
<evidence type="ECO:0000256" key="1">
    <source>
        <dbReference type="SAM" id="Coils"/>
    </source>
</evidence>
<dbReference type="NCBIfam" id="NF041559">
    <property type="entry name" value="BTH_I2691_fam"/>
    <property type="match status" value="1"/>
</dbReference>